<evidence type="ECO:0000313" key="11">
    <source>
        <dbReference type="Proteomes" id="UP000321168"/>
    </source>
</evidence>
<dbReference type="Pfam" id="PF18911">
    <property type="entry name" value="PKD_4"/>
    <property type="match status" value="1"/>
</dbReference>
<dbReference type="NCBIfam" id="TIGR04183">
    <property type="entry name" value="Por_Secre_tail"/>
    <property type="match status" value="1"/>
</dbReference>
<evidence type="ECO:0000313" key="10">
    <source>
        <dbReference type="EMBL" id="TXC85307.1"/>
    </source>
</evidence>
<dbReference type="Proteomes" id="UP000321168">
    <property type="component" value="Unassembled WGS sequence"/>
</dbReference>
<accession>A0A5C6VJ88</accession>
<dbReference type="Pfam" id="PF18962">
    <property type="entry name" value="Por_Secre_tail"/>
    <property type="match status" value="1"/>
</dbReference>
<dbReference type="CDD" id="cd00146">
    <property type="entry name" value="PKD"/>
    <property type="match status" value="1"/>
</dbReference>
<evidence type="ECO:0000256" key="6">
    <source>
        <dbReference type="ARBA" id="ARBA00022833"/>
    </source>
</evidence>
<feature type="domain" description="PKD" evidence="9">
    <location>
        <begin position="406"/>
        <end position="462"/>
    </location>
</feature>
<dbReference type="Pfam" id="PF05572">
    <property type="entry name" value="Peptidase_M43"/>
    <property type="match status" value="1"/>
</dbReference>
<dbReference type="RefSeq" id="WP_147012615.1">
    <property type="nucleotide sequence ID" value="NZ_VORB01000001.1"/>
</dbReference>
<dbReference type="NCBIfam" id="NF038128">
    <property type="entry name" value="choice_anch_J"/>
    <property type="match status" value="1"/>
</dbReference>
<dbReference type="CDD" id="cd04275">
    <property type="entry name" value="ZnMc_pappalysin_like"/>
    <property type="match status" value="1"/>
</dbReference>
<keyword evidence="3" id="KW-0479">Metal-binding</keyword>
<keyword evidence="6" id="KW-0862">Zinc</keyword>
<dbReference type="SUPFAM" id="SSF55486">
    <property type="entry name" value="Metalloproteases ('zincins'), catalytic domain"/>
    <property type="match status" value="1"/>
</dbReference>
<protein>
    <submittedName>
        <fullName evidence="10">T9SS type A sorting domain-containing protein</fullName>
    </submittedName>
</protein>
<evidence type="ECO:0000256" key="2">
    <source>
        <dbReference type="ARBA" id="ARBA00022670"/>
    </source>
</evidence>
<dbReference type="EMBL" id="VORB01000001">
    <property type="protein sequence ID" value="TXC85307.1"/>
    <property type="molecule type" value="Genomic_DNA"/>
</dbReference>
<dbReference type="PROSITE" id="PS50093">
    <property type="entry name" value="PKD"/>
    <property type="match status" value="1"/>
</dbReference>
<sequence>MLNNLVTVHPRIIVNGYALGTFVPLLEDKPIIITMRKFTLSCLALLAGLGYSASAQEVELCSQYTMQEKLFQEHPEMRAEYEAYNERMIKESRKMMVNGKAETKATKYVIPVVFHVIYEPGQETPNISDAQIHDAVRITNLNFSKQTPTLNEVIDDFKPIIADAEIEFRLASVDPNGNCTDGINRYEQTLSNGGTDQEYKSGRQWPTNKYVNIYIVPKIASGAAGYSYYPANGNAVRDGVVLLHNYTGTIGTSQYGRAFTLAHELGHYLNLPHTWGNSNTPGAASNCDLDDGIEDTPRTVGSQTCNTSQSTCGSLDNVQNFMDYSYCSHMFTEGQKARMHAALQSSTAGRNNLWSANNLEATGVNYDPQVGRDYLCEARFDINGQSVVCPKTVVEFKDKSIFGVDSWEWSFPGGEPSTSTEQNPSITYNNAGTFDVTLTVTKGEETRTVTITDAVTVLNDQIIQLPFEEEFWDPSSIENGGAFSIYNADEGYTWQLTEETGYEDGTSLELRGRYITNESIDELVSGVVNLSGLNAPKVTFAYAHALRTNTDQDQLIFSVSEDCGETYKPLKTLKLFSLKTAPNQQTTEFTPSDKSEWKTTEVDLTQYADKVIRFKFTYVHDGGNNTYLDQIRVAEATTSVGELNAENSVNVYPNPNTGNFTISMSNGAEVENVTVMNAVGKNIYSVNPTSQDLRVDLGAKANAGIYFVKMTMKDGEVTIKKVTVVK</sequence>
<keyword evidence="4" id="KW-0732">Signal</keyword>
<dbReference type="InterPro" id="IPR008754">
    <property type="entry name" value="Peptidase_M43"/>
</dbReference>
<dbReference type="OrthoDB" id="9792152at2"/>
<dbReference type="InterPro" id="IPR000601">
    <property type="entry name" value="PKD_dom"/>
</dbReference>
<dbReference type="GO" id="GO:0046872">
    <property type="term" value="F:metal ion binding"/>
    <property type="evidence" value="ECO:0007669"/>
    <property type="project" value="UniProtKB-KW"/>
</dbReference>
<dbReference type="InterPro" id="IPR024079">
    <property type="entry name" value="MetalloPept_cat_dom_sf"/>
</dbReference>
<dbReference type="Gene3D" id="2.60.40.10">
    <property type="entry name" value="Immunoglobulins"/>
    <property type="match status" value="1"/>
</dbReference>
<evidence type="ECO:0000256" key="3">
    <source>
        <dbReference type="ARBA" id="ARBA00022723"/>
    </source>
</evidence>
<evidence type="ECO:0000256" key="4">
    <source>
        <dbReference type="ARBA" id="ARBA00022729"/>
    </source>
</evidence>
<dbReference type="InterPro" id="IPR026444">
    <property type="entry name" value="Secre_tail"/>
</dbReference>
<dbReference type="InterPro" id="IPR013783">
    <property type="entry name" value="Ig-like_fold"/>
</dbReference>
<keyword evidence="11" id="KW-1185">Reference proteome</keyword>
<evidence type="ECO:0000256" key="5">
    <source>
        <dbReference type="ARBA" id="ARBA00022801"/>
    </source>
</evidence>
<dbReference type="AlphaFoldDB" id="A0A5C6VJ88"/>
<comment type="caution">
    <text evidence="10">The sequence shown here is derived from an EMBL/GenBank/DDBJ whole genome shotgun (WGS) entry which is preliminary data.</text>
</comment>
<dbReference type="PANTHER" id="PTHR47466">
    <property type="match status" value="1"/>
</dbReference>
<dbReference type="SUPFAM" id="SSF49299">
    <property type="entry name" value="PKD domain"/>
    <property type="match status" value="1"/>
</dbReference>
<proteinExistence type="inferred from homology"/>
<keyword evidence="2" id="KW-0645">Protease</keyword>
<evidence type="ECO:0000259" key="9">
    <source>
        <dbReference type="PROSITE" id="PS50093"/>
    </source>
</evidence>
<dbReference type="GO" id="GO:0008237">
    <property type="term" value="F:metallopeptidase activity"/>
    <property type="evidence" value="ECO:0007669"/>
    <property type="project" value="UniProtKB-KW"/>
</dbReference>
<name>A0A5C6VJ88_9FLAO</name>
<comment type="similarity">
    <text evidence="1">Belongs to the peptidase M43B family.</text>
</comment>
<evidence type="ECO:0000256" key="7">
    <source>
        <dbReference type="ARBA" id="ARBA00023049"/>
    </source>
</evidence>
<dbReference type="GO" id="GO:0006508">
    <property type="term" value="P:proteolysis"/>
    <property type="evidence" value="ECO:0007669"/>
    <property type="project" value="UniProtKB-KW"/>
</dbReference>
<dbReference type="SMART" id="SM00089">
    <property type="entry name" value="PKD"/>
    <property type="match status" value="1"/>
</dbReference>
<evidence type="ECO:0000256" key="8">
    <source>
        <dbReference type="ARBA" id="ARBA00023157"/>
    </source>
</evidence>
<keyword evidence="7" id="KW-0482">Metalloprotease</keyword>
<evidence type="ECO:0000256" key="1">
    <source>
        <dbReference type="ARBA" id="ARBA00008721"/>
    </source>
</evidence>
<dbReference type="InterPro" id="IPR035986">
    <property type="entry name" value="PKD_dom_sf"/>
</dbReference>
<reference evidence="10 11" key="1">
    <citation type="submission" date="2019-08" db="EMBL/GenBank/DDBJ databases">
        <title>Genome of Luteibaculum oceani JCM 18817.</title>
        <authorList>
            <person name="Bowman J.P."/>
        </authorList>
    </citation>
    <scope>NUCLEOTIDE SEQUENCE [LARGE SCALE GENOMIC DNA]</scope>
    <source>
        <strain evidence="10 11">JCM 18817</strain>
    </source>
</reference>
<dbReference type="InterPro" id="IPR022409">
    <property type="entry name" value="PKD/Chitinase_dom"/>
</dbReference>
<gene>
    <name evidence="10" type="ORF">FRX97_01395</name>
</gene>
<keyword evidence="5" id="KW-0378">Hydrolase</keyword>
<keyword evidence="8" id="KW-1015">Disulfide bond</keyword>
<dbReference type="PANTHER" id="PTHR47466:SF1">
    <property type="entry name" value="METALLOPROTEASE MEP1 (AFU_ORTHOLOGUE AFUA_1G07730)-RELATED"/>
    <property type="match status" value="1"/>
</dbReference>
<dbReference type="Gene3D" id="3.40.390.10">
    <property type="entry name" value="Collagenase (Catalytic Domain)"/>
    <property type="match status" value="1"/>
</dbReference>
<organism evidence="10 11">
    <name type="scientific">Luteibaculum oceani</name>
    <dbReference type="NCBI Taxonomy" id="1294296"/>
    <lineage>
        <taxon>Bacteria</taxon>
        <taxon>Pseudomonadati</taxon>
        <taxon>Bacteroidota</taxon>
        <taxon>Flavobacteriia</taxon>
        <taxon>Flavobacteriales</taxon>
        <taxon>Luteibaculaceae</taxon>
        <taxon>Luteibaculum</taxon>
    </lineage>
</organism>